<dbReference type="Gene3D" id="1.10.510.10">
    <property type="entry name" value="Transferase(Phosphotransferase) domain 1"/>
    <property type="match status" value="1"/>
</dbReference>
<feature type="binding site" evidence="1">
    <location>
        <position position="134"/>
    </location>
    <ligand>
        <name>ATP</name>
        <dbReference type="ChEBI" id="CHEBI:30616"/>
    </ligand>
</feature>
<keyword evidence="5" id="KW-1185">Reference proteome</keyword>
<name>A0AAJ0MCQ2_9PEZI</name>
<comment type="caution">
    <text evidence="4">The sequence shown here is derived from an EMBL/GenBank/DDBJ whole genome shotgun (WGS) entry which is preliminary data.</text>
</comment>
<dbReference type="Proteomes" id="UP001275084">
    <property type="component" value="Unassembled WGS sequence"/>
</dbReference>
<evidence type="ECO:0000259" key="3">
    <source>
        <dbReference type="PROSITE" id="PS50011"/>
    </source>
</evidence>
<keyword evidence="1" id="KW-0067">ATP-binding</keyword>
<dbReference type="PROSITE" id="PS00107">
    <property type="entry name" value="PROTEIN_KINASE_ATP"/>
    <property type="match status" value="1"/>
</dbReference>
<reference evidence="4" key="1">
    <citation type="journal article" date="2023" name="Mol. Phylogenet. Evol.">
        <title>Genome-scale phylogeny and comparative genomics of the fungal order Sordariales.</title>
        <authorList>
            <person name="Hensen N."/>
            <person name="Bonometti L."/>
            <person name="Westerberg I."/>
            <person name="Brannstrom I.O."/>
            <person name="Guillou S."/>
            <person name="Cros-Aarteil S."/>
            <person name="Calhoun S."/>
            <person name="Haridas S."/>
            <person name="Kuo A."/>
            <person name="Mondo S."/>
            <person name="Pangilinan J."/>
            <person name="Riley R."/>
            <person name="LaButti K."/>
            <person name="Andreopoulos B."/>
            <person name="Lipzen A."/>
            <person name="Chen C."/>
            <person name="Yan M."/>
            <person name="Daum C."/>
            <person name="Ng V."/>
            <person name="Clum A."/>
            <person name="Steindorff A."/>
            <person name="Ohm R.A."/>
            <person name="Martin F."/>
            <person name="Silar P."/>
            <person name="Natvig D.O."/>
            <person name="Lalanne C."/>
            <person name="Gautier V."/>
            <person name="Ament-Velasquez S.L."/>
            <person name="Kruys A."/>
            <person name="Hutchinson M.I."/>
            <person name="Powell A.J."/>
            <person name="Barry K."/>
            <person name="Miller A.N."/>
            <person name="Grigoriev I.V."/>
            <person name="Debuchy R."/>
            <person name="Gladieux P."/>
            <person name="Hiltunen Thoren M."/>
            <person name="Johannesson H."/>
        </authorList>
    </citation>
    <scope>NUCLEOTIDE SEQUENCE</scope>
    <source>
        <strain evidence="4">CBS 955.72</strain>
    </source>
</reference>
<feature type="compositionally biased region" description="Basic and acidic residues" evidence="2">
    <location>
        <begin position="213"/>
        <end position="224"/>
    </location>
</feature>
<feature type="compositionally biased region" description="Low complexity" evidence="2">
    <location>
        <begin position="191"/>
        <end position="206"/>
    </location>
</feature>
<protein>
    <submittedName>
        <fullName evidence="4">Kinase-like domain-containing protein</fullName>
    </submittedName>
</protein>
<feature type="region of interest" description="Disordered" evidence="2">
    <location>
        <begin position="173"/>
        <end position="254"/>
    </location>
</feature>
<evidence type="ECO:0000313" key="4">
    <source>
        <dbReference type="EMBL" id="KAK3349852.1"/>
    </source>
</evidence>
<dbReference type="SUPFAM" id="SSF56112">
    <property type="entry name" value="Protein kinase-like (PK-like)"/>
    <property type="match status" value="1"/>
</dbReference>
<dbReference type="InterPro" id="IPR011009">
    <property type="entry name" value="Kinase-like_dom_sf"/>
</dbReference>
<keyword evidence="1" id="KW-0547">Nucleotide-binding</keyword>
<sequence>MLSPETMRRKKLRMHQRRVMDQFSHLRRGLQWKYEDRKALFKDFVVPRVDPPSWPGHTLTAPPDEREGVHYRGNPKAGVAAKKPAAEQAGYALAKKLQPSGLNFVRLLGWGGMGLAALFDGRDDQGHHTFYAVKCNLDPAKIKQLQAEKTTQESYIRALHIVQVIADLTKRGDASRENTTTVSREPAISMAPTAAAKAVGEGAARGMAKQKRKRDDSTEAESSRLAKRQQMEPRLPLSTAEPKSQTTGQSSASLALPGEPDIIVLEYLPRGDLFRWLCSMGEQKLKIPDRALWLIFDCFVKACVALEYPPMQQQKDYIEKTGGRLGPMISELVPQSDGVSSGLVHFDIDPSNILIGELGHGPPDDGHKIIPVMKLGDFGLAKYFKPDSEDFRDVKKVWEARSRAKPGYYTPEQFTEEWDWIEFLPNDSPQSHKTAGQYSWRTNLYQVGLLMFNCISRHLPPARPHPEQIEVQKPLKGNSKGWTVTKKCWTYGKYLLDDARFGDIDKKLRSLVTECLFDEPTDRPTLEYLESKIQEKLQSNWPLEQQDENMEAWSKQAFRTPNIPKLRALDELQDWFDGKIQDLPSSPVP</sequence>
<dbReference type="AlphaFoldDB" id="A0AAJ0MCQ2"/>
<dbReference type="PANTHER" id="PTHR44305">
    <property type="entry name" value="SI:DKEY-192D15.2-RELATED"/>
    <property type="match status" value="1"/>
</dbReference>
<gene>
    <name evidence="4" type="ORF">B0T25DRAFT_250368</name>
</gene>
<keyword evidence="4" id="KW-0418">Kinase</keyword>
<dbReference type="GO" id="GO:0004672">
    <property type="term" value="F:protein kinase activity"/>
    <property type="evidence" value="ECO:0007669"/>
    <property type="project" value="InterPro"/>
</dbReference>
<dbReference type="InterPro" id="IPR053083">
    <property type="entry name" value="TF_kinase-domain_protein"/>
</dbReference>
<keyword evidence="4" id="KW-0808">Transferase</keyword>
<evidence type="ECO:0000256" key="1">
    <source>
        <dbReference type="PROSITE-ProRule" id="PRU10141"/>
    </source>
</evidence>
<evidence type="ECO:0000313" key="5">
    <source>
        <dbReference type="Proteomes" id="UP001275084"/>
    </source>
</evidence>
<accession>A0AAJ0MCQ2</accession>
<organism evidence="4 5">
    <name type="scientific">Lasiosphaeria hispida</name>
    <dbReference type="NCBI Taxonomy" id="260671"/>
    <lineage>
        <taxon>Eukaryota</taxon>
        <taxon>Fungi</taxon>
        <taxon>Dikarya</taxon>
        <taxon>Ascomycota</taxon>
        <taxon>Pezizomycotina</taxon>
        <taxon>Sordariomycetes</taxon>
        <taxon>Sordariomycetidae</taxon>
        <taxon>Sordariales</taxon>
        <taxon>Lasiosphaeriaceae</taxon>
        <taxon>Lasiosphaeria</taxon>
    </lineage>
</organism>
<evidence type="ECO:0000256" key="2">
    <source>
        <dbReference type="SAM" id="MobiDB-lite"/>
    </source>
</evidence>
<reference evidence="4" key="2">
    <citation type="submission" date="2023-06" db="EMBL/GenBank/DDBJ databases">
        <authorList>
            <consortium name="Lawrence Berkeley National Laboratory"/>
            <person name="Haridas S."/>
            <person name="Hensen N."/>
            <person name="Bonometti L."/>
            <person name="Westerberg I."/>
            <person name="Brannstrom I.O."/>
            <person name="Guillou S."/>
            <person name="Cros-Aarteil S."/>
            <person name="Calhoun S."/>
            <person name="Kuo A."/>
            <person name="Mondo S."/>
            <person name="Pangilinan J."/>
            <person name="Riley R."/>
            <person name="Labutti K."/>
            <person name="Andreopoulos B."/>
            <person name="Lipzen A."/>
            <person name="Chen C."/>
            <person name="Yanf M."/>
            <person name="Daum C."/>
            <person name="Ng V."/>
            <person name="Clum A."/>
            <person name="Steindorff A."/>
            <person name="Ohm R."/>
            <person name="Martin F."/>
            <person name="Silar P."/>
            <person name="Natvig D."/>
            <person name="Lalanne C."/>
            <person name="Gautier V."/>
            <person name="Ament-Velasquez S.L."/>
            <person name="Kruys A."/>
            <person name="Hutchinson M.I."/>
            <person name="Powell A.J."/>
            <person name="Barry K."/>
            <person name="Miller A.N."/>
            <person name="Grigoriev I.V."/>
            <person name="Debuchy R."/>
            <person name="Gladieux P."/>
            <person name="Thoren M.H."/>
            <person name="Johannesson H."/>
        </authorList>
    </citation>
    <scope>NUCLEOTIDE SEQUENCE</scope>
    <source>
        <strain evidence="4">CBS 955.72</strain>
    </source>
</reference>
<dbReference type="PANTHER" id="PTHR44305:SF2">
    <property type="entry name" value="SI:DKEY-192D15.2"/>
    <property type="match status" value="1"/>
</dbReference>
<dbReference type="GO" id="GO:0005524">
    <property type="term" value="F:ATP binding"/>
    <property type="evidence" value="ECO:0007669"/>
    <property type="project" value="UniProtKB-UniRule"/>
</dbReference>
<dbReference type="InterPro" id="IPR000719">
    <property type="entry name" value="Prot_kinase_dom"/>
</dbReference>
<dbReference type="InterPro" id="IPR017441">
    <property type="entry name" value="Protein_kinase_ATP_BS"/>
</dbReference>
<dbReference type="EMBL" id="JAUIQD010000005">
    <property type="protein sequence ID" value="KAK3349852.1"/>
    <property type="molecule type" value="Genomic_DNA"/>
</dbReference>
<dbReference type="Pfam" id="PF00069">
    <property type="entry name" value="Pkinase"/>
    <property type="match status" value="1"/>
</dbReference>
<feature type="domain" description="Protein kinase" evidence="3">
    <location>
        <begin position="102"/>
        <end position="537"/>
    </location>
</feature>
<dbReference type="SMART" id="SM00220">
    <property type="entry name" value="S_TKc"/>
    <property type="match status" value="1"/>
</dbReference>
<feature type="compositionally biased region" description="Polar residues" evidence="2">
    <location>
        <begin position="241"/>
        <end position="253"/>
    </location>
</feature>
<proteinExistence type="predicted"/>
<dbReference type="PROSITE" id="PS50011">
    <property type="entry name" value="PROTEIN_KINASE_DOM"/>
    <property type="match status" value="1"/>
</dbReference>